<dbReference type="PANTHER" id="PTHR12751">
    <property type="entry name" value="PHOSPHATASE AND ACTIN REGULATOR PHACTR"/>
    <property type="match status" value="1"/>
</dbReference>
<name>A0A9P6JYE4_9FUNG</name>
<accession>A0A9P6JYE4</accession>
<feature type="region of interest" description="Disordered" evidence="1">
    <location>
        <begin position="1"/>
        <end position="191"/>
    </location>
</feature>
<sequence>MSDIQEANVSTQQPQSEHHSMQKATTDGPPFAPVSDRRGGPMDLGEPMQDIQPLPSQQQHQQQQQQCSQLQPQSQPQGEGQHDPRTLMHPLQPQVSNQSTQSNQSFQSFQSFQSVESGDSSSQQQNSGGGFSGGSAPSQQQQQMQQQQQHHPLKLQQPYINPSQATTSSSLTSALGHLAPPQHSLEKPKSRRWSLTGRFFEKRKSITEPFHVPGGAPPSSFSSSYKNTNANIVSGADGKEGQESGLGGRARNNGGNFDHTSNTSNHNNNNTMTASTMGAGSINSQSSSETGGGGTDSKNSSPPGSNGNSRRSSLADLPKAILSSLRRSSLVGPGEACNVMAAVAASMGSIGAGQGAGDTIIEEDEDLDEDGGVPKVWMALPKAPPHDPHTSRPPPKSILKKRPSETNLATADAAGVDSASAGATASTGDAAADDTSATSTANANATNDQQPDQALSSESVHPMATADMDVTNIDLFAPTDHRARLLTHSPPPTHPQQHLVNDNADKSPILIGGAGSPMPSNNSDSVSSNNSNDNNSNNNDKNKVQQVAVSSSQGAALPPDFTPGVQSNSYYKDRGGERGQGAVGDYISQDELLTQQMMGISSRAQDLAKQYYGTNTNTNNTNNTNNQTSSTAHTLAPIASAAAGAGRKRSIYFLETVEIIPAHRKSDYNRQSDKHATFKILTPDMKSEIRDELNTYKMREMAVHVESMANTAFH</sequence>
<feature type="compositionally biased region" description="Polar residues" evidence="1">
    <location>
        <begin position="1"/>
        <end position="15"/>
    </location>
</feature>
<evidence type="ECO:0000313" key="3">
    <source>
        <dbReference type="Proteomes" id="UP000723463"/>
    </source>
</evidence>
<dbReference type="Proteomes" id="UP000723463">
    <property type="component" value="Unassembled WGS sequence"/>
</dbReference>
<dbReference type="GO" id="GO:0003779">
    <property type="term" value="F:actin binding"/>
    <property type="evidence" value="ECO:0007669"/>
    <property type="project" value="TreeGrafter"/>
</dbReference>
<feature type="compositionally biased region" description="Low complexity" evidence="1">
    <location>
        <begin position="409"/>
        <end position="448"/>
    </location>
</feature>
<feature type="compositionally biased region" description="Low complexity" evidence="1">
    <location>
        <begin position="134"/>
        <end position="149"/>
    </location>
</feature>
<proteinExistence type="predicted"/>
<feature type="region of interest" description="Disordered" evidence="1">
    <location>
        <begin position="206"/>
        <end position="314"/>
    </location>
</feature>
<feature type="compositionally biased region" description="Low complexity" evidence="1">
    <location>
        <begin position="249"/>
        <end position="277"/>
    </location>
</feature>
<comment type="caution">
    <text evidence="2">The sequence shown here is derived from an EMBL/GenBank/DDBJ whole genome shotgun (WGS) entry which is preliminary data.</text>
</comment>
<dbReference type="PANTHER" id="PTHR12751:SF18">
    <property type="entry name" value="PHOSPHATASE AND ACTIN REGULATOR 1"/>
    <property type="match status" value="1"/>
</dbReference>
<dbReference type="EMBL" id="JAAAXW010000371">
    <property type="protein sequence ID" value="KAF9537699.1"/>
    <property type="molecule type" value="Genomic_DNA"/>
</dbReference>
<evidence type="ECO:0000313" key="2">
    <source>
        <dbReference type="EMBL" id="KAF9537699.1"/>
    </source>
</evidence>
<dbReference type="GO" id="GO:0030036">
    <property type="term" value="P:actin cytoskeleton organization"/>
    <property type="evidence" value="ECO:0007669"/>
    <property type="project" value="TreeGrafter"/>
</dbReference>
<feature type="region of interest" description="Disordered" evidence="1">
    <location>
        <begin position="484"/>
        <end position="577"/>
    </location>
</feature>
<feature type="compositionally biased region" description="Low complexity" evidence="1">
    <location>
        <begin position="520"/>
        <end position="539"/>
    </location>
</feature>
<protein>
    <submittedName>
        <fullName evidence="2">Uncharacterized protein</fullName>
    </submittedName>
</protein>
<reference evidence="2" key="1">
    <citation type="journal article" date="2020" name="Fungal Divers.">
        <title>Resolving the Mortierellaceae phylogeny through synthesis of multi-gene phylogenetics and phylogenomics.</title>
        <authorList>
            <person name="Vandepol N."/>
            <person name="Liber J."/>
            <person name="Desiro A."/>
            <person name="Na H."/>
            <person name="Kennedy M."/>
            <person name="Barry K."/>
            <person name="Grigoriev I.V."/>
            <person name="Miller A.N."/>
            <person name="O'Donnell K."/>
            <person name="Stajich J.E."/>
            <person name="Bonito G."/>
        </authorList>
    </citation>
    <scope>NUCLEOTIDE SEQUENCE</scope>
    <source>
        <strain evidence="2">NRRL 2591</strain>
    </source>
</reference>
<feature type="compositionally biased region" description="Polar residues" evidence="1">
    <location>
        <begin position="449"/>
        <end position="459"/>
    </location>
</feature>
<gene>
    <name evidence="2" type="ORF">EC957_007802</name>
</gene>
<organism evidence="2 3">
    <name type="scientific">Mortierella hygrophila</name>
    <dbReference type="NCBI Taxonomy" id="979708"/>
    <lineage>
        <taxon>Eukaryota</taxon>
        <taxon>Fungi</taxon>
        <taxon>Fungi incertae sedis</taxon>
        <taxon>Mucoromycota</taxon>
        <taxon>Mortierellomycotina</taxon>
        <taxon>Mortierellomycetes</taxon>
        <taxon>Mortierellales</taxon>
        <taxon>Mortierellaceae</taxon>
        <taxon>Mortierella</taxon>
    </lineage>
</organism>
<evidence type="ECO:0000256" key="1">
    <source>
        <dbReference type="SAM" id="MobiDB-lite"/>
    </source>
</evidence>
<dbReference type="AlphaFoldDB" id="A0A9P6JYE4"/>
<feature type="compositionally biased region" description="Polar residues" evidence="1">
    <location>
        <begin position="545"/>
        <end position="554"/>
    </location>
</feature>
<keyword evidence="3" id="KW-1185">Reference proteome</keyword>
<feature type="region of interest" description="Disordered" evidence="1">
    <location>
        <begin position="368"/>
        <end position="459"/>
    </location>
</feature>
<feature type="compositionally biased region" description="Low complexity" evidence="1">
    <location>
        <begin position="296"/>
        <end position="312"/>
    </location>
</feature>
<feature type="compositionally biased region" description="Low complexity" evidence="1">
    <location>
        <begin position="52"/>
        <end position="77"/>
    </location>
</feature>
<feature type="compositionally biased region" description="Low complexity" evidence="1">
    <location>
        <begin position="94"/>
        <end position="126"/>
    </location>
</feature>
<feature type="compositionally biased region" description="Low complexity" evidence="1">
    <location>
        <begin position="163"/>
        <end position="179"/>
    </location>
</feature>